<feature type="domain" description="Histidine kinase" evidence="16">
    <location>
        <begin position="568"/>
        <end position="823"/>
    </location>
</feature>
<proteinExistence type="inferred from homology"/>
<dbReference type="CDD" id="cd00082">
    <property type="entry name" value="HisKA"/>
    <property type="match status" value="1"/>
</dbReference>
<dbReference type="InterPro" id="IPR013654">
    <property type="entry name" value="PAS_2"/>
</dbReference>
<evidence type="ECO:0000256" key="3">
    <source>
        <dbReference type="ARBA" id="ARBA00012438"/>
    </source>
</evidence>
<dbReference type="InterPro" id="IPR029016">
    <property type="entry name" value="GAF-like_dom_sf"/>
</dbReference>
<dbReference type="PROSITE" id="PS50109">
    <property type="entry name" value="HIS_KIN"/>
    <property type="match status" value="1"/>
</dbReference>
<dbReference type="SUPFAM" id="SSF55874">
    <property type="entry name" value="ATPase domain of HSP90 chaperone/DNA topoisomerase II/histidine kinase"/>
    <property type="match status" value="1"/>
</dbReference>
<dbReference type="PANTHER" id="PTHR43065">
    <property type="entry name" value="SENSOR HISTIDINE KINASE"/>
    <property type="match status" value="1"/>
</dbReference>
<evidence type="ECO:0000256" key="5">
    <source>
        <dbReference type="ARBA" id="ARBA00022553"/>
    </source>
</evidence>
<evidence type="ECO:0000256" key="4">
    <source>
        <dbReference type="ARBA" id="ARBA00022543"/>
    </source>
</evidence>
<keyword evidence="7" id="KW-0808">Transferase</keyword>
<keyword evidence="4" id="KW-0600">Photoreceptor protein</keyword>
<dbReference type="AlphaFoldDB" id="A0A6H1U1S0"/>
<keyword evidence="6" id="KW-0716">Sensory transduction</keyword>
<keyword evidence="13" id="KW-0675">Receptor</keyword>
<dbReference type="EMBL" id="CP051167">
    <property type="protein sequence ID" value="QIZ72812.1"/>
    <property type="molecule type" value="Genomic_DNA"/>
</dbReference>
<sequence>MNSNLHSTYPEVDLTNCDREPIHIPGSIQPHGLLLAFKEHTFEIVQASTNIATIFQCQVRELIGQSLSLLLDPTDLELLSHHLRQEDISGRNPIPLSAEAEGRKLLFDGIIHRNDGLVILELEPARTRSNLSFLNVYDLLRNSISTIQNTATLQELCEKMVREIGKLTGFDRVMMYQLDPVEGYGTVIAECKAPQLEPYLGLRYPASDIPKQARQLYYSNWLRIIPDIRYQASPIVPELNPFTERPLDLSFSVLRSVSPIHIQYLENMGVRASMSISLIHKDRLWGLIACHHHSPKYIAYEVRKTCEFLGQIMSLEIDSKENNQDYDYKIELKSIVTRLIEYMSVEDNFIDGLVGRQPNVLELVGASGAAIYFDDRFRAIGKTPDKERLDKLIDWIESAIGDEPIFQTDCLSKFYKEAEQFKQTASGLLAIPIAQNPRKYVLWFRPEVVQTVKWGGNPNKPVEVREDGSESLTPRHSFDLWKETVYGRSLPWKACEVDAALELRTALINIVLRKAEELQRLNEALQHSEAHSRQQASKLAEALERLKRTQTQLIQTEKMSSLGQLVAGIAHEINNPINFIYGNLTHADNYTQDLINLLYLYRNHHPVTPPDIEAQAEEVDLEFLIEDLPKVLQSMKVGAERVREIVRSLRSFSRLDEADMKPVDIHEGIENTLMILQYRLNPEQKGGIEIIREYQELPLVECYAGQLNQVFMNIISNAIDALDGNKGTRKIHADKPPKIWIRTAIKDRDWVSIRIADNGPGIEESVLARLFDPFFTTKPTGKGTGLGLAIGYQIITEKHGGKLYCVSQKKRGAEFVIEIPQRQPLQGSAAPEKTSERM</sequence>
<keyword evidence="14" id="KW-0175">Coiled coil</keyword>
<dbReference type="SMART" id="SM00065">
    <property type="entry name" value="GAF"/>
    <property type="match status" value="1"/>
</dbReference>
<dbReference type="InterPro" id="IPR036890">
    <property type="entry name" value="HATPase_C_sf"/>
</dbReference>
<keyword evidence="8" id="KW-0547">Nucleotide-binding</keyword>
<dbReference type="GO" id="GO:0005524">
    <property type="term" value="F:ATP binding"/>
    <property type="evidence" value="ECO:0007669"/>
    <property type="project" value="UniProtKB-KW"/>
</dbReference>
<accession>A0A6H1U1S0</accession>
<dbReference type="Pfam" id="PF08446">
    <property type="entry name" value="PAS_2"/>
    <property type="match status" value="1"/>
</dbReference>
<reference evidence="17 18" key="1">
    <citation type="submission" date="2020-04" db="EMBL/GenBank/DDBJ databases">
        <authorList>
            <person name="Basu S."/>
            <person name="Maruthanayagam V."/>
            <person name="Chakraborty S."/>
            <person name="Pramanik A."/>
            <person name="Mukherjee J."/>
            <person name="Brink B."/>
        </authorList>
    </citation>
    <scope>NUCLEOTIDE SEQUENCE [LARGE SCALE GENOMIC DNA]</scope>
    <source>
        <strain evidence="17 18">AP17</strain>
    </source>
</reference>
<gene>
    <name evidence="17" type="ORF">HCG48_21250</name>
</gene>
<evidence type="ECO:0000259" key="15">
    <source>
        <dbReference type="PROSITE" id="PS50046"/>
    </source>
</evidence>
<dbReference type="KEGG" id="oxy:HCG48_21250"/>
<dbReference type="EC" id="2.7.13.3" evidence="3"/>
<dbReference type="SUPFAM" id="SSF47384">
    <property type="entry name" value="Homodimeric domain of signal transducing histidine kinase"/>
    <property type="match status" value="1"/>
</dbReference>
<comment type="similarity">
    <text evidence="2">In the N-terminal section; belongs to the phytochrome family.</text>
</comment>
<dbReference type="GO" id="GO:0006355">
    <property type="term" value="P:regulation of DNA-templated transcription"/>
    <property type="evidence" value="ECO:0007669"/>
    <property type="project" value="InterPro"/>
</dbReference>
<dbReference type="InterPro" id="IPR003018">
    <property type="entry name" value="GAF"/>
</dbReference>
<organism evidence="17 18">
    <name type="scientific">Oxynema aestuarii AP17</name>
    <dbReference type="NCBI Taxonomy" id="2064643"/>
    <lineage>
        <taxon>Bacteria</taxon>
        <taxon>Bacillati</taxon>
        <taxon>Cyanobacteriota</taxon>
        <taxon>Cyanophyceae</taxon>
        <taxon>Oscillatoriophycideae</taxon>
        <taxon>Oscillatoriales</taxon>
        <taxon>Oscillatoriaceae</taxon>
        <taxon>Oxynema</taxon>
        <taxon>Oxynema aestuarii</taxon>
    </lineage>
</organism>
<dbReference type="PRINTS" id="PR01033">
    <property type="entry name" value="PHYTOCHROME"/>
</dbReference>
<dbReference type="Gene3D" id="3.30.450.270">
    <property type="match status" value="1"/>
</dbReference>
<dbReference type="Gene3D" id="1.10.287.130">
    <property type="match status" value="1"/>
</dbReference>
<dbReference type="SMART" id="SM00388">
    <property type="entry name" value="HisKA"/>
    <property type="match status" value="1"/>
</dbReference>
<dbReference type="Gene3D" id="3.30.565.10">
    <property type="entry name" value="Histidine kinase-like ATPase, C-terminal domain"/>
    <property type="match status" value="1"/>
</dbReference>
<evidence type="ECO:0000256" key="8">
    <source>
        <dbReference type="ARBA" id="ARBA00022741"/>
    </source>
</evidence>
<dbReference type="Gene3D" id="3.30.450.20">
    <property type="entry name" value="PAS domain"/>
    <property type="match status" value="1"/>
</dbReference>
<keyword evidence="5" id="KW-0597">Phosphoprotein</keyword>
<evidence type="ECO:0000256" key="10">
    <source>
        <dbReference type="ARBA" id="ARBA00022840"/>
    </source>
</evidence>
<dbReference type="PROSITE" id="PS50046">
    <property type="entry name" value="PHYTOCHROME_2"/>
    <property type="match status" value="1"/>
</dbReference>
<evidence type="ECO:0000256" key="9">
    <source>
        <dbReference type="ARBA" id="ARBA00022777"/>
    </source>
</evidence>
<feature type="coiled-coil region" evidence="14">
    <location>
        <begin position="508"/>
        <end position="559"/>
    </location>
</feature>
<dbReference type="Proteomes" id="UP000500857">
    <property type="component" value="Chromosome"/>
</dbReference>
<evidence type="ECO:0000256" key="1">
    <source>
        <dbReference type="ARBA" id="ARBA00000085"/>
    </source>
</evidence>
<keyword evidence="18" id="KW-1185">Reference proteome</keyword>
<evidence type="ECO:0000256" key="12">
    <source>
        <dbReference type="ARBA" id="ARBA00023012"/>
    </source>
</evidence>
<evidence type="ECO:0000256" key="11">
    <source>
        <dbReference type="ARBA" id="ARBA00022991"/>
    </source>
</evidence>
<evidence type="ECO:0000256" key="14">
    <source>
        <dbReference type="SAM" id="Coils"/>
    </source>
</evidence>
<keyword evidence="11" id="KW-0157">Chromophore</keyword>
<evidence type="ECO:0000256" key="7">
    <source>
        <dbReference type="ARBA" id="ARBA00022679"/>
    </source>
</evidence>
<dbReference type="InterPro" id="IPR016132">
    <property type="entry name" value="Phyto_chromo_attachment"/>
</dbReference>
<dbReference type="GO" id="GO:0009584">
    <property type="term" value="P:detection of visible light"/>
    <property type="evidence" value="ECO:0007669"/>
    <property type="project" value="InterPro"/>
</dbReference>
<dbReference type="InterPro" id="IPR003661">
    <property type="entry name" value="HisK_dim/P_dom"/>
</dbReference>
<comment type="catalytic activity">
    <reaction evidence="1">
        <text>ATP + protein L-histidine = ADP + protein N-phospho-L-histidine.</text>
        <dbReference type="EC" id="2.7.13.3"/>
    </reaction>
</comment>
<dbReference type="InterPro" id="IPR003594">
    <property type="entry name" value="HATPase_dom"/>
</dbReference>
<keyword evidence="10" id="KW-0067">ATP-binding</keyword>
<name>A0A6H1U1S0_9CYAN</name>
<dbReference type="InterPro" id="IPR013515">
    <property type="entry name" value="Phytochrome_cen-reg"/>
</dbReference>
<dbReference type="InterPro" id="IPR005467">
    <property type="entry name" value="His_kinase_dom"/>
</dbReference>
<feature type="domain" description="Phytochrome chromophore attachment site" evidence="15">
    <location>
        <begin position="152"/>
        <end position="311"/>
    </location>
</feature>
<dbReference type="PANTHER" id="PTHR43065:SF10">
    <property type="entry name" value="PEROXIDE STRESS-ACTIVATED HISTIDINE KINASE MAK3"/>
    <property type="match status" value="1"/>
</dbReference>
<dbReference type="RefSeq" id="WP_168570959.1">
    <property type="nucleotide sequence ID" value="NZ_CP051167.1"/>
</dbReference>
<dbReference type="InterPro" id="IPR035965">
    <property type="entry name" value="PAS-like_dom_sf"/>
</dbReference>
<evidence type="ECO:0000259" key="16">
    <source>
        <dbReference type="PROSITE" id="PS50109"/>
    </source>
</evidence>
<dbReference type="InterPro" id="IPR043150">
    <property type="entry name" value="Phytochrome_PHY_sf"/>
</dbReference>
<dbReference type="Gene3D" id="3.30.450.40">
    <property type="match status" value="1"/>
</dbReference>
<dbReference type="Pfam" id="PF00360">
    <property type="entry name" value="PHY"/>
    <property type="match status" value="1"/>
</dbReference>
<protein>
    <recommendedName>
        <fullName evidence="3">histidine kinase</fullName>
        <ecNumber evidence="3">2.7.13.3</ecNumber>
    </recommendedName>
</protein>
<evidence type="ECO:0000313" key="18">
    <source>
        <dbReference type="Proteomes" id="UP000500857"/>
    </source>
</evidence>
<dbReference type="SMART" id="SM00387">
    <property type="entry name" value="HATPase_c"/>
    <property type="match status" value="1"/>
</dbReference>
<dbReference type="InterPro" id="IPR001294">
    <property type="entry name" value="Phytochrome"/>
</dbReference>
<dbReference type="GO" id="GO:0000155">
    <property type="term" value="F:phosphorelay sensor kinase activity"/>
    <property type="evidence" value="ECO:0007669"/>
    <property type="project" value="InterPro"/>
</dbReference>
<evidence type="ECO:0000256" key="13">
    <source>
        <dbReference type="ARBA" id="ARBA00023170"/>
    </source>
</evidence>
<keyword evidence="12" id="KW-0902">Two-component regulatory system</keyword>
<dbReference type="SUPFAM" id="SSF55781">
    <property type="entry name" value="GAF domain-like"/>
    <property type="match status" value="2"/>
</dbReference>
<evidence type="ECO:0000256" key="6">
    <source>
        <dbReference type="ARBA" id="ARBA00022606"/>
    </source>
</evidence>
<evidence type="ECO:0000313" key="17">
    <source>
        <dbReference type="EMBL" id="QIZ72812.1"/>
    </source>
</evidence>
<keyword evidence="9" id="KW-0418">Kinase</keyword>
<dbReference type="GO" id="GO:0009881">
    <property type="term" value="F:photoreceptor activity"/>
    <property type="evidence" value="ECO:0007669"/>
    <property type="project" value="UniProtKB-KW"/>
</dbReference>
<dbReference type="Pfam" id="PF02518">
    <property type="entry name" value="HATPase_c"/>
    <property type="match status" value="1"/>
</dbReference>
<dbReference type="InterPro" id="IPR036097">
    <property type="entry name" value="HisK_dim/P_sf"/>
</dbReference>
<dbReference type="Pfam" id="PF01590">
    <property type="entry name" value="GAF"/>
    <property type="match status" value="1"/>
</dbReference>
<evidence type="ECO:0000256" key="2">
    <source>
        <dbReference type="ARBA" id="ARBA00006402"/>
    </source>
</evidence>
<dbReference type="SUPFAM" id="SSF55785">
    <property type="entry name" value="PYP-like sensor domain (PAS domain)"/>
    <property type="match status" value="1"/>
</dbReference>